<evidence type="ECO:0000313" key="3">
    <source>
        <dbReference type="Proteomes" id="UP000016927"/>
    </source>
</evidence>
<feature type="transmembrane region" description="Helical" evidence="1">
    <location>
        <begin position="27"/>
        <end position="44"/>
    </location>
</feature>
<keyword evidence="3" id="KW-1185">Reference proteome</keyword>
<keyword evidence="1" id="KW-0472">Membrane</keyword>
<gene>
    <name evidence="2" type="ORF">NBO_19g0013</name>
</gene>
<dbReference type="EMBL" id="KB908927">
    <property type="protein sequence ID" value="EOB14660.1"/>
    <property type="molecule type" value="Genomic_DNA"/>
</dbReference>
<name>R0MK91_NOSB1</name>
<dbReference type="PROSITE" id="PS51257">
    <property type="entry name" value="PROKAR_LIPOPROTEIN"/>
    <property type="match status" value="1"/>
</dbReference>
<evidence type="ECO:0000313" key="2">
    <source>
        <dbReference type="EMBL" id="EOB14660.1"/>
    </source>
</evidence>
<dbReference type="VEuPathDB" id="MicrosporidiaDB:NBO_19g0013"/>
<dbReference type="HOGENOM" id="CLU_3143511_0_0_1"/>
<protein>
    <submittedName>
        <fullName evidence="2">Uncharacterized protein</fullName>
    </submittedName>
</protein>
<reference evidence="2 3" key="1">
    <citation type="journal article" date="2013" name="BMC Genomics">
        <title>Comparative genomics of parasitic silkworm microsporidia reveal an association between genome expansion and host adaptation.</title>
        <authorList>
            <person name="Pan G."/>
            <person name="Xu J."/>
            <person name="Li T."/>
            <person name="Xia Q."/>
            <person name="Liu S.L."/>
            <person name="Zhang G."/>
            <person name="Li S."/>
            <person name="Li C."/>
            <person name="Liu H."/>
            <person name="Yang L."/>
            <person name="Liu T."/>
            <person name="Zhang X."/>
            <person name="Wu Z."/>
            <person name="Fan W."/>
            <person name="Dang X."/>
            <person name="Xiang H."/>
            <person name="Tao M."/>
            <person name="Li Y."/>
            <person name="Hu J."/>
            <person name="Li Z."/>
            <person name="Lin L."/>
            <person name="Luo J."/>
            <person name="Geng L."/>
            <person name="Wang L."/>
            <person name="Long M."/>
            <person name="Wan Y."/>
            <person name="He N."/>
            <person name="Zhang Z."/>
            <person name="Lu C."/>
            <person name="Keeling P.J."/>
            <person name="Wang J."/>
            <person name="Xiang Z."/>
            <person name="Zhou Z."/>
        </authorList>
    </citation>
    <scope>NUCLEOTIDE SEQUENCE [LARGE SCALE GENOMIC DNA]</scope>
    <source>
        <strain evidence="3">CQ1 / CVCC 102059</strain>
    </source>
</reference>
<keyword evidence="1" id="KW-0812">Transmembrane</keyword>
<evidence type="ECO:0000256" key="1">
    <source>
        <dbReference type="SAM" id="Phobius"/>
    </source>
</evidence>
<sequence length="49" mass="5780">MLKQLILHIKIDTDFVKQLLAKRSQTFFLLLISCKSLICLFMQINQGHF</sequence>
<keyword evidence="1" id="KW-1133">Transmembrane helix</keyword>
<dbReference type="AlphaFoldDB" id="R0MK91"/>
<organism evidence="2 3">
    <name type="scientific">Nosema bombycis (strain CQ1 / CVCC 102059)</name>
    <name type="common">Microsporidian parasite</name>
    <name type="synonym">Pebrine of silkworm</name>
    <dbReference type="NCBI Taxonomy" id="578461"/>
    <lineage>
        <taxon>Eukaryota</taxon>
        <taxon>Fungi</taxon>
        <taxon>Fungi incertae sedis</taxon>
        <taxon>Microsporidia</taxon>
        <taxon>Nosematidae</taxon>
        <taxon>Nosema</taxon>
    </lineage>
</organism>
<dbReference type="Proteomes" id="UP000016927">
    <property type="component" value="Unassembled WGS sequence"/>
</dbReference>
<proteinExistence type="predicted"/>
<accession>R0MK91</accession>